<dbReference type="EMBL" id="RAPN01000001">
    <property type="protein sequence ID" value="RKD90405.1"/>
    <property type="molecule type" value="Genomic_DNA"/>
</dbReference>
<reference evidence="1 2" key="1">
    <citation type="submission" date="2018-09" db="EMBL/GenBank/DDBJ databases">
        <title>Genomic Encyclopedia of Archaeal and Bacterial Type Strains, Phase II (KMG-II): from individual species to whole genera.</title>
        <authorList>
            <person name="Goeker M."/>
        </authorList>
    </citation>
    <scope>NUCLEOTIDE SEQUENCE [LARGE SCALE GENOMIC DNA]</scope>
    <source>
        <strain evidence="1 2">DSM 27148</strain>
    </source>
</reference>
<organism evidence="1 2">
    <name type="scientific">Mangrovibacterium diazotrophicum</name>
    <dbReference type="NCBI Taxonomy" id="1261403"/>
    <lineage>
        <taxon>Bacteria</taxon>
        <taxon>Pseudomonadati</taxon>
        <taxon>Bacteroidota</taxon>
        <taxon>Bacteroidia</taxon>
        <taxon>Marinilabiliales</taxon>
        <taxon>Prolixibacteraceae</taxon>
        <taxon>Mangrovibacterium</taxon>
    </lineage>
</organism>
<dbReference type="PROSITE" id="PS51257">
    <property type="entry name" value="PROKAR_LIPOPROTEIN"/>
    <property type="match status" value="1"/>
</dbReference>
<proteinExistence type="predicted"/>
<comment type="caution">
    <text evidence="1">The sequence shown here is derived from an EMBL/GenBank/DDBJ whole genome shotgun (WGS) entry which is preliminary data.</text>
</comment>
<dbReference type="RefSeq" id="WP_147377128.1">
    <property type="nucleotide sequence ID" value="NZ_RAPN01000001.1"/>
</dbReference>
<protein>
    <submittedName>
        <fullName evidence="1">Uncharacterized protein</fullName>
    </submittedName>
</protein>
<evidence type="ECO:0000313" key="2">
    <source>
        <dbReference type="Proteomes" id="UP000283387"/>
    </source>
</evidence>
<dbReference type="Proteomes" id="UP000283387">
    <property type="component" value="Unassembled WGS sequence"/>
</dbReference>
<evidence type="ECO:0000313" key="1">
    <source>
        <dbReference type="EMBL" id="RKD90405.1"/>
    </source>
</evidence>
<dbReference type="OrthoDB" id="1122690at2"/>
<gene>
    <name evidence="1" type="ORF">BC643_0743</name>
</gene>
<accession>A0A419W4N2</accession>
<sequence length="231" mass="25946">MKRMNFYCLMAFSCLVAVSCSEDDQLKSIVSGDYPVKEYSLERNPNVNVWGAGMDFVNDETALEETDFDYKYLEETDDYTYDIKFYTVKSYYTDDNGDLASEGCPAMLLNSDVKAVQIGAGLEYFDSLTEITPEMQLSVVSEPTVDYAACINEDGYYDRALLFAAIDQCVIGRSFRSNVLVIPDGLTEEEVQPVYLVKTGEGGYVKFMVHAFQGSGADKQKTVVRWQVISE</sequence>
<name>A0A419W4N2_9BACT</name>
<keyword evidence="2" id="KW-1185">Reference proteome</keyword>
<dbReference type="AlphaFoldDB" id="A0A419W4N2"/>